<comment type="caution">
    <text evidence="1">The sequence shown here is derived from an EMBL/GenBank/DDBJ whole genome shotgun (WGS) entry which is preliminary data.</text>
</comment>
<protein>
    <submittedName>
        <fullName evidence="1">Uncharacterized protein</fullName>
    </submittedName>
</protein>
<proteinExistence type="predicted"/>
<reference evidence="1" key="1">
    <citation type="submission" date="2020-03" db="EMBL/GenBank/DDBJ databases">
        <authorList>
            <person name="Weist P."/>
        </authorList>
    </citation>
    <scope>NUCLEOTIDE SEQUENCE</scope>
</reference>
<dbReference type="Proteomes" id="UP001153269">
    <property type="component" value="Unassembled WGS sequence"/>
</dbReference>
<dbReference type="AlphaFoldDB" id="A0A9N7V532"/>
<dbReference type="EMBL" id="CADEAL010003779">
    <property type="protein sequence ID" value="CAB1445759.1"/>
    <property type="molecule type" value="Genomic_DNA"/>
</dbReference>
<organism evidence="1 2">
    <name type="scientific">Pleuronectes platessa</name>
    <name type="common">European plaice</name>
    <dbReference type="NCBI Taxonomy" id="8262"/>
    <lineage>
        <taxon>Eukaryota</taxon>
        <taxon>Metazoa</taxon>
        <taxon>Chordata</taxon>
        <taxon>Craniata</taxon>
        <taxon>Vertebrata</taxon>
        <taxon>Euteleostomi</taxon>
        <taxon>Actinopterygii</taxon>
        <taxon>Neopterygii</taxon>
        <taxon>Teleostei</taxon>
        <taxon>Neoteleostei</taxon>
        <taxon>Acanthomorphata</taxon>
        <taxon>Carangaria</taxon>
        <taxon>Pleuronectiformes</taxon>
        <taxon>Pleuronectoidei</taxon>
        <taxon>Pleuronectidae</taxon>
        <taxon>Pleuronectes</taxon>
    </lineage>
</organism>
<name>A0A9N7V532_PLEPL</name>
<gene>
    <name evidence="1" type="ORF">PLEPLA_LOCUS33496</name>
</gene>
<accession>A0A9N7V532</accession>
<keyword evidence="2" id="KW-1185">Reference proteome</keyword>
<evidence type="ECO:0000313" key="1">
    <source>
        <dbReference type="EMBL" id="CAB1445759.1"/>
    </source>
</evidence>
<sequence length="144" mass="16561">MAPSARCLCQSSAQEIGLLQYCYDGQLLNNPPRNKSRRPAPGGALAHCERYLRRRESGGQWGAYREEHVGEEEVEREQQRQVILDMSNTKATSGQGRAHWREYISHQGWEHLGIYLEEQEDVTGEKDVCFSFLFSLQSPRHSPR</sequence>
<evidence type="ECO:0000313" key="2">
    <source>
        <dbReference type="Proteomes" id="UP001153269"/>
    </source>
</evidence>